<sequence length="590" mass="67113">MNRGFTQRWFPAHLRIYSDIGSLRETMTHEFLKLPLTLPKDPYVEERLFRPYPLQITCPGPEEPQRQAPSFWPDYIRRGGWTMRTLREIYSTICCDGGDDGDDEMDIEEDEDDDMDIDADEEDEDDEMDVEVDEEAEEEYPAPAYPVVVALPALVPLQQEKIRLRLMESRGHTTTSPMQYCMSLVEDIPMRFNYHLGGGYGITSCPNLRGRESSSAAAAARPAGGLRADYGFVATIDREIRRDPERCWIWDHEFVGWCLFETLQGELQLVLIQKVMSFRNTVHAQMNRRSLSYCQQNRSRRETISDLGDRFNFKDGHHHARGGCQLLQGSDGITGQGTKGVVEFNQWLKGWRLDVALCNDLGRSEEEDELTSTDVVKYNQRFQELALLCVRMFPEESSKIERLSVDLPEHDHGNHTIKQRQSCGNQAGNAGSSDGVSGLDGRGQPRQRSLRGFPIAYLSGHVTAKVVERQVSKEKATGGCIQQFKTFMKKAKIFIAYCVASKKGLGAVLLAREKGDFLGITPVQKFHCEKIIRTHLIWKLGSSSVRSKEFEGFNLYGNNCTVFMITTELTNPILDQRTKHEDNARMVRVT</sequence>
<protein>
    <submittedName>
        <fullName evidence="2">Uncharacterized protein</fullName>
    </submittedName>
</protein>
<feature type="compositionally biased region" description="Acidic residues" evidence="1">
    <location>
        <begin position="97"/>
        <end position="126"/>
    </location>
</feature>
<dbReference type="Proteomes" id="UP001151760">
    <property type="component" value="Unassembled WGS sequence"/>
</dbReference>
<feature type="compositionally biased region" description="Polar residues" evidence="1">
    <location>
        <begin position="419"/>
        <end position="435"/>
    </location>
</feature>
<organism evidence="2 3">
    <name type="scientific">Tanacetum coccineum</name>
    <dbReference type="NCBI Taxonomy" id="301880"/>
    <lineage>
        <taxon>Eukaryota</taxon>
        <taxon>Viridiplantae</taxon>
        <taxon>Streptophyta</taxon>
        <taxon>Embryophyta</taxon>
        <taxon>Tracheophyta</taxon>
        <taxon>Spermatophyta</taxon>
        <taxon>Magnoliopsida</taxon>
        <taxon>eudicotyledons</taxon>
        <taxon>Gunneridae</taxon>
        <taxon>Pentapetalae</taxon>
        <taxon>asterids</taxon>
        <taxon>campanulids</taxon>
        <taxon>Asterales</taxon>
        <taxon>Asteraceae</taxon>
        <taxon>Asteroideae</taxon>
        <taxon>Anthemideae</taxon>
        <taxon>Anthemidinae</taxon>
        <taxon>Tanacetum</taxon>
    </lineage>
</organism>
<comment type="caution">
    <text evidence="2">The sequence shown here is derived from an EMBL/GenBank/DDBJ whole genome shotgun (WGS) entry which is preliminary data.</text>
</comment>
<feature type="region of interest" description="Disordered" evidence="1">
    <location>
        <begin position="414"/>
        <end position="444"/>
    </location>
</feature>
<reference evidence="2" key="2">
    <citation type="submission" date="2022-01" db="EMBL/GenBank/DDBJ databases">
        <authorList>
            <person name="Yamashiro T."/>
            <person name="Shiraishi A."/>
            <person name="Satake H."/>
            <person name="Nakayama K."/>
        </authorList>
    </citation>
    <scope>NUCLEOTIDE SEQUENCE</scope>
</reference>
<accession>A0ABQ5DEP5</accession>
<feature type="region of interest" description="Disordered" evidence="1">
    <location>
        <begin position="95"/>
        <end position="126"/>
    </location>
</feature>
<keyword evidence="3" id="KW-1185">Reference proteome</keyword>
<reference evidence="2" key="1">
    <citation type="journal article" date="2022" name="Int. J. Mol. Sci.">
        <title>Draft Genome of Tanacetum Coccineum: Genomic Comparison of Closely Related Tanacetum-Family Plants.</title>
        <authorList>
            <person name="Yamashiro T."/>
            <person name="Shiraishi A."/>
            <person name="Nakayama K."/>
            <person name="Satake H."/>
        </authorList>
    </citation>
    <scope>NUCLEOTIDE SEQUENCE</scope>
</reference>
<proteinExistence type="predicted"/>
<evidence type="ECO:0000256" key="1">
    <source>
        <dbReference type="SAM" id="MobiDB-lite"/>
    </source>
</evidence>
<name>A0ABQ5DEP5_9ASTR</name>
<gene>
    <name evidence="2" type="ORF">Tco_0937192</name>
</gene>
<dbReference type="EMBL" id="BQNB010015215">
    <property type="protein sequence ID" value="GJT37327.1"/>
    <property type="molecule type" value="Genomic_DNA"/>
</dbReference>
<evidence type="ECO:0000313" key="2">
    <source>
        <dbReference type="EMBL" id="GJT37327.1"/>
    </source>
</evidence>
<evidence type="ECO:0000313" key="3">
    <source>
        <dbReference type="Proteomes" id="UP001151760"/>
    </source>
</evidence>